<sequence length="154" mass="17739">MRSILEIVLGLSLTACTLVIHSFGMYLVMHRFELHWPVYLKEKNEFKRQFYFGHLIMIMLLTHLLEVLLLATVLFGIHVFSDFRVAFYFSGETYTTVGFGDILLPAGWRQLALFMAMSGMFSFGWSTGVLVNIVGKTYEAQFANLRKHGRNETD</sequence>
<keyword evidence="1" id="KW-0812">Transmembrane</keyword>
<feature type="domain" description="Potassium channel" evidence="2">
    <location>
        <begin position="63"/>
        <end position="134"/>
    </location>
</feature>
<accession>A0A1J5R984</accession>
<dbReference type="AlphaFoldDB" id="A0A1J5R984"/>
<dbReference type="Pfam" id="PF07885">
    <property type="entry name" value="Ion_trans_2"/>
    <property type="match status" value="1"/>
</dbReference>
<gene>
    <name evidence="3" type="ORF">GALL_254230</name>
</gene>
<feature type="transmembrane region" description="Helical" evidence="1">
    <location>
        <begin position="6"/>
        <end position="29"/>
    </location>
</feature>
<keyword evidence="1" id="KW-1133">Transmembrane helix</keyword>
<dbReference type="InterPro" id="IPR013099">
    <property type="entry name" value="K_chnl_dom"/>
</dbReference>
<dbReference type="SUPFAM" id="SSF81324">
    <property type="entry name" value="Voltage-gated potassium channels"/>
    <property type="match status" value="1"/>
</dbReference>
<feature type="transmembrane region" description="Helical" evidence="1">
    <location>
        <begin position="85"/>
        <end position="104"/>
    </location>
</feature>
<evidence type="ECO:0000313" key="3">
    <source>
        <dbReference type="EMBL" id="OIQ92600.1"/>
    </source>
</evidence>
<evidence type="ECO:0000256" key="1">
    <source>
        <dbReference type="SAM" id="Phobius"/>
    </source>
</evidence>
<name>A0A1J5R984_9ZZZZ</name>
<evidence type="ECO:0000259" key="2">
    <source>
        <dbReference type="Pfam" id="PF07885"/>
    </source>
</evidence>
<proteinExistence type="predicted"/>
<feature type="transmembrane region" description="Helical" evidence="1">
    <location>
        <begin position="50"/>
        <end position="79"/>
    </location>
</feature>
<organism evidence="3">
    <name type="scientific">mine drainage metagenome</name>
    <dbReference type="NCBI Taxonomy" id="410659"/>
    <lineage>
        <taxon>unclassified sequences</taxon>
        <taxon>metagenomes</taxon>
        <taxon>ecological metagenomes</taxon>
    </lineage>
</organism>
<keyword evidence="1" id="KW-0472">Membrane</keyword>
<protein>
    <submittedName>
        <fullName evidence="3">Ion channel</fullName>
    </submittedName>
</protein>
<dbReference type="Gene3D" id="1.10.287.70">
    <property type="match status" value="1"/>
</dbReference>
<dbReference type="EMBL" id="MLJW01000227">
    <property type="protein sequence ID" value="OIQ92600.1"/>
    <property type="molecule type" value="Genomic_DNA"/>
</dbReference>
<reference evidence="3" key="1">
    <citation type="submission" date="2016-10" db="EMBL/GenBank/DDBJ databases">
        <title>Sequence of Gallionella enrichment culture.</title>
        <authorList>
            <person name="Poehlein A."/>
            <person name="Muehling M."/>
            <person name="Daniel R."/>
        </authorList>
    </citation>
    <scope>NUCLEOTIDE SEQUENCE</scope>
</reference>
<feature type="transmembrane region" description="Helical" evidence="1">
    <location>
        <begin position="111"/>
        <end position="135"/>
    </location>
</feature>
<comment type="caution">
    <text evidence="3">The sequence shown here is derived from an EMBL/GenBank/DDBJ whole genome shotgun (WGS) entry which is preliminary data.</text>
</comment>